<dbReference type="InterPro" id="IPR001789">
    <property type="entry name" value="Sig_transdc_resp-reg_receiver"/>
</dbReference>
<reference evidence="4 5" key="1">
    <citation type="submission" date="2020-12" db="EMBL/GenBank/DDBJ databases">
        <title>FDA dAtabase for Regulatory Grade micrObial Sequences (FDA-ARGOS): Supporting development and validation of Infectious Disease Dx tests.</title>
        <authorList>
            <person name="Nelson B."/>
            <person name="Plummer A."/>
            <person name="Tallon L."/>
            <person name="Sadzewicz L."/>
            <person name="Zhao X."/>
            <person name="Boylan J."/>
            <person name="Ott S."/>
            <person name="Bowen H."/>
            <person name="Vavikolanu K."/>
            <person name="Mehta A."/>
            <person name="Aluvathingal J."/>
            <person name="Nadendla S."/>
            <person name="Myers T."/>
            <person name="Yan Y."/>
            <person name="Sichtig H."/>
        </authorList>
    </citation>
    <scope>NUCLEOTIDE SEQUENCE [LARGE SCALE GENOMIC DNA]</scope>
    <source>
        <strain evidence="4 5">FDAARGOS_1049</strain>
    </source>
</reference>
<dbReference type="SUPFAM" id="SSF52172">
    <property type="entry name" value="CheY-like"/>
    <property type="match status" value="1"/>
</dbReference>
<gene>
    <name evidence="4" type="ORF">I6I06_18430</name>
</gene>
<sequence>MVNLNPIVAVVDDDESVCRAIKRLLRAAGIDAETFSGGDEFLNALSTDPSYRPACVVLDVQMPGTGGLEVQRRLVPLGLPVVMITAHDEPSVRVAALASGAVAYLRKPFDAASLIEVVQAAIGGAPRA</sequence>
<dbReference type="Proteomes" id="UP000595610">
    <property type="component" value="Chromosome 2"/>
</dbReference>
<evidence type="ECO:0000259" key="3">
    <source>
        <dbReference type="PROSITE" id="PS50110"/>
    </source>
</evidence>
<dbReference type="InterPro" id="IPR011006">
    <property type="entry name" value="CheY-like_superfamily"/>
</dbReference>
<accession>A0A7T4N842</accession>
<organism evidence="4 5">
    <name type="scientific">Paraburkholderia ginsengisoli</name>
    <dbReference type="NCBI Taxonomy" id="311231"/>
    <lineage>
        <taxon>Bacteria</taxon>
        <taxon>Pseudomonadati</taxon>
        <taxon>Pseudomonadota</taxon>
        <taxon>Betaproteobacteria</taxon>
        <taxon>Burkholderiales</taxon>
        <taxon>Burkholderiaceae</taxon>
        <taxon>Paraburkholderia</taxon>
    </lineage>
</organism>
<dbReference type="KEGG" id="pgis:I6I06_18430"/>
<dbReference type="EMBL" id="CP066076">
    <property type="protein sequence ID" value="QQC66956.1"/>
    <property type="molecule type" value="Genomic_DNA"/>
</dbReference>
<proteinExistence type="predicted"/>
<dbReference type="InterPro" id="IPR050595">
    <property type="entry name" value="Bact_response_regulator"/>
</dbReference>
<dbReference type="PANTHER" id="PTHR44591:SF25">
    <property type="entry name" value="CHEMOTAXIS TWO-COMPONENT RESPONSE REGULATOR"/>
    <property type="match status" value="1"/>
</dbReference>
<feature type="modified residue" description="4-aspartylphosphate" evidence="2">
    <location>
        <position position="59"/>
    </location>
</feature>
<dbReference type="PANTHER" id="PTHR44591">
    <property type="entry name" value="STRESS RESPONSE REGULATOR PROTEIN 1"/>
    <property type="match status" value="1"/>
</dbReference>
<evidence type="ECO:0000256" key="2">
    <source>
        <dbReference type="PROSITE-ProRule" id="PRU00169"/>
    </source>
</evidence>
<evidence type="ECO:0000313" key="4">
    <source>
        <dbReference type="EMBL" id="QQC66956.1"/>
    </source>
</evidence>
<protein>
    <submittedName>
        <fullName evidence="4">Response regulator</fullName>
    </submittedName>
</protein>
<dbReference type="AlphaFoldDB" id="A0A7T4N842"/>
<keyword evidence="1 2" id="KW-0597">Phosphoprotein</keyword>
<dbReference type="SMART" id="SM00448">
    <property type="entry name" value="REC"/>
    <property type="match status" value="1"/>
</dbReference>
<dbReference type="Gene3D" id="3.40.50.2300">
    <property type="match status" value="1"/>
</dbReference>
<dbReference type="Pfam" id="PF00072">
    <property type="entry name" value="Response_reg"/>
    <property type="match status" value="1"/>
</dbReference>
<evidence type="ECO:0000313" key="5">
    <source>
        <dbReference type="Proteomes" id="UP000595610"/>
    </source>
</evidence>
<dbReference type="RefSeq" id="WP_042328568.1">
    <property type="nucleotide sequence ID" value="NZ_CP066076.1"/>
</dbReference>
<evidence type="ECO:0000256" key="1">
    <source>
        <dbReference type="ARBA" id="ARBA00022553"/>
    </source>
</evidence>
<dbReference type="PROSITE" id="PS50110">
    <property type="entry name" value="RESPONSE_REGULATORY"/>
    <property type="match status" value="1"/>
</dbReference>
<keyword evidence="5" id="KW-1185">Reference proteome</keyword>
<name>A0A7T4N842_9BURK</name>
<dbReference type="GO" id="GO:0000160">
    <property type="term" value="P:phosphorelay signal transduction system"/>
    <property type="evidence" value="ECO:0007669"/>
    <property type="project" value="InterPro"/>
</dbReference>
<feature type="domain" description="Response regulatory" evidence="3">
    <location>
        <begin position="7"/>
        <end position="122"/>
    </location>
</feature>